<evidence type="ECO:0000256" key="1">
    <source>
        <dbReference type="ARBA" id="ARBA00004141"/>
    </source>
</evidence>
<evidence type="ECO:0000259" key="12">
    <source>
        <dbReference type="Pfam" id="PF13967"/>
    </source>
</evidence>
<feature type="transmembrane region" description="Helical" evidence="10">
    <location>
        <begin position="46"/>
        <end position="68"/>
    </location>
</feature>
<comment type="caution">
    <text evidence="14">The sequence shown here is derived from an EMBL/GenBank/DDBJ whole genome shotgun (WGS) entry which is preliminary data.</text>
</comment>
<evidence type="ECO:0000256" key="3">
    <source>
        <dbReference type="ARBA" id="ARBA00022448"/>
    </source>
</evidence>
<evidence type="ECO:0008006" key="16">
    <source>
        <dbReference type="Google" id="ProtNLM"/>
    </source>
</evidence>
<feature type="domain" description="CSC1/OSCA1-like 7TM region" evidence="11">
    <location>
        <begin position="393"/>
        <end position="660"/>
    </location>
</feature>
<dbReference type="Pfam" id="PF13967">
    <property type="entry name" value="RSN1_TM"/>
    <property type="match status" value="1"/>
</dbReference>
<dbReference type="PANTHER" id="PTHR13018:SF117">
    <property type="entry name" value="CSC1-LIKE PROTEIN RXW8"/>
    <property type="match status" value="1"/>
</dbReference>
<dbReference type="EMBL" id="JAATIP010000120">
    <property type="protein sequence ID" value="KAF4370035.1"/>
    <property type="molecule type" value="Genomic_DNA"/>
</dbReference>
<feature type="transmembrane region" description="Helical" evidence="10">
    <location>
        <begin position="24"/>
        <end position="40"/>
    </location>
</feature>
<feature type="transmembrane region" description="Helical" evidence="10">
    <location>
        <begin position="184"/>
        <end position="205"/>
    </location>
</feature>
<dbReference type="InterPro" id="IPR027815">
    <property type="entry name" value="CSC1/OSCA1-like_cyt"/>
</dbReference>
<keyword evidence="7" id="KW-0406">Ion transport</keyword>
<gene>
    <name evidence="14" type="ORF">F8388_015831</name>
</gene>
<feature type="transmembrane region" description="Helical" evidence="10">
    <location>
        <begin position="447"/>
        <end position="467"/>
    </location>
</feature>
<feature type="domain" description="CSC1/OSCA1-like cytosolic" evidence="13">
    <location>
        <begin position="227"/>
        <end position="382"/>
    </location>
</feature>
<accession>A0A7J6FHB3</accession>
<feature type="transmembrane region" description="Helical" evidence="10">
    <location>
        <begin position="487"/>
        <end position="506"/>
    </location>
</feature>
<dbReference type="InterPro" id="IPR032880">
    <property type="entry name" value="CSC1/OSCA1-like_N"/>
</dbReference>
<keyword evidence="6 10" id="KW-1133">Transmembrane helix</keyword>
<evidence type="ECO:0000313" key="15">
    <source>
        <dbReference type="Proteomes" id="UP000525078"/>
    </source>
</evidence>
<keyword evidence="3" id="KW-0813">Transport</keyword>
<protein>
    <recommendedName>
        <fullName evidence="16">CSC1-like protein RXW8</fullName>
    </recommendedName>
</protein>
<dbReference type="Proteomes" id="UP000525078">
    <property type="component" value="Unassembled WGS sequence"/>
</dbReference>
<feature type="domain" description="CSC1/OSCA1-like N-terminal transmembrane" evidence="12">
    <location>
        <begin position="46"/>
        <end position="206"/>
    </location>
</feature>
<dbReference type="PANTHER" id="PTHR13018">
    <property type="entry name" value="PROBABLE MEMBRANE PROTEIN DUF221-RELATED"/>
    <property type="match status" value="1"/>
</dbReference>
<name>A0A7J6FHB3_CANSA</name>
<evidence type="ECO:0000259" key="13">
    <source>
        <dbReference type="Pfam" id="PF14703"/>
    </source>
</evidence>
<evidence type="ECO:0000259" key="11">
    <source>
        <dbReference type="Pfam" id="PF02714"/>
    </source>
</evidence>
<feature type="transmembrane region" description="Helical" evidence="10">
    <location>
        <begin position="395"/>
        <end position="414"/>
    </location>
</feature>
<feature type="transmembrane region" description="Helical" evidence="10">
    <location>
        <begin position="518"/>
        <end position="538"/>
    </location>
</feature>
<evidence type="ECO:0000313" key="14">
    <source>
        <dbReference type="EMBL" id="KAF4370035.1"/>
    </source>
</evidence>
<comment type="similarity">
    <text evidence="2">Belongs to the CSC1 (TC 1.A.17) family.</text>
</comment>
<keyword evidence="8 10" id="KW-0472">Membrane</keyword>
<keyword evidence="5" id="KW-0106">Calcium</keyword>
<reference evidence="14 15" key="1">
    <citation type="journal article" date="2020" name="bioRxiv">
        <title>Sequence and annotation of 42 cannabis genomes reveals extensive copy number variation in cannabinoid synthesis and pathogen resistance genes.</title>
        <authorList>
            <person name="Mckernan K.J."/>
            <person name="Helbert Y."/>
            <person name="Kane L.T."/>
            <person name="Ebling H."/>
            <person name="Zhang L."/>
            <person name="Liu B."/>
            <person name="Eaton Z."/>
            <person name="Mclaughlin S."/>
            <person name="Kingan S."/>
            <person name="Baybayan P."/>
            <person name="Concepcion G."/>
            <person name="Jordan M."/>
            <person name="Riva A."/>
            <person name="Barbazuk W."/>
            <person name="Harkins T."/>
        </authorList>
    </citation>
    <scope>NUCLEOTIDE SEQUENCE [LARGE SCALE GENOMIC DNA]</scope>
    <source>
        <strain evidence="15">cv. Jamaican Lion 4</strain>
        <tissue evidence="14">Leaf</tissue>
    </source>
</reference>
<dbReference type="InterPro" id="IPR003864">
    <property type="entry name" value="CSC1/OSCA1-like_7TM"/>
</dbReference>
<feature type="transmembrane region" description="Helical" evidence="10">
    <location>
        <begin position="127"/>
        <end position="151"/>
    </location>
</feature>
<evidence type="ECO:0000256" key="4">
    <source>
        <dbReference type="ARBA" id="ARBA00022692"/>
    </source>
</evidence>
<evidence type="ECO:0000256" key="8">
    <source>
        <dbReference type="ARBA" id="ARBA00023136"/>
    </source>
</evidence>
<dbReference type="GO" id="GO:0005227">
    <property type="term" value="F:calcium-activated cation channel activity"/>
    <property type="evidence" value="ECO:0007669"/>
    <property type="project" value="InterPro"/>
</dbReference>
<proteinExistence type="inferred from homology"/>
<keyword evidence="4 10" id="KW-0812">Transmembrane</keyword>
<dbReference type="Pfam" id="PF14703">
    <property type="entry name" value="PHM7_cyt"/>
    <property type="match status" value="1"/>
</dbReference>
<evidence type="ECO:0000256" key="10">
    <source>
        <dbReference type="SAM" id="Phobius"/>
    </source>
</evidence>
<evidence type="ECO:0000256" key="2">
    <source>
        <dbReference type="ARBA" id="ARBA00007779"/>
    </source>
</evidence>
<evidence type="ECO:0000256" key="6">
    <source>
        <dbReference type="ARBA" id="ARBA00022989"/>
    </source>
</evidence>
<feature type="transmembrane region" description="Helical" evidence="10">
    <location>
        <begin position="640"/>
        <end position="661"/>
    </location>
</feature>
<evidence type="ECO:0000256" key="5">
    <source>
        <dbReference type="ARBA" id="ARBA00022837"/>
    </source>
</evidence>
<dbReference type="Pfam" id="PF02714">
    <property type="entry name" value="RSN1_7TM"/>
    <property type="match status" value="1"/>
</dbReference>
<dbReference type="InterPro" id="IPR045122">
    <property type="entry name" value="Csc1-like"/>
</dbReference>
<keyword evidence="9" id="KW-0407">Ion channel</keyword>
<organism evidence="14 15">
    <name type="scientific">Cannabis sativa</name>
    <name type="common">Hemp</name>
    <name type="synonym">Marijuana</name>
    <dbReference type="NCBI Taxonomy" id="3483"/>
    <lineage>
        <taxon>Eukaryota</taxon>
        <taxon>Viridiplantae</taxon>
        <taxon>Streptophyta</taxon>
        <taxon>Embryophyta</taxon>
        <taxon>Tracheophyta</taxon>
        <taxon>Spermatophyta</taxon>
        <taxon>Magnoliopsida</taxon>
        <taxon>eudicotyledons</taxon>
        <taxon>Gunneridae</taxon>
        <taxon>Pentapetalae</taxon>
        <taxon>rosids</taxon>
        <taxon>fabids</taxon>
        <taxon>Rosales</taxon>
        <taxon>Cannabaceae</taxon>
        <taxon>Cannabis</taxon>
    </lineage>
</organism>
<sequence length="799" mass="90784">MVVNHVEFPAPLSNSSHDGQIHRTRNVLWIVLIPFVWVWVEMKISALLTSAGINIAVCLILLSLYSILRKQPSNISVYFGRRTATGRSRRSDPYCFERFIPSPSWVLRAWESTEQDLLNIGGLDSVVFLRIVVFSIRMFTIAAVTCCFLVLPVNYYGQKRQYQQIPLESLEVFTILNVQEASKWLWVHCVTLYIITFSACVLLYFEYKSISKMRLAYISESPPNPSHFTVLVRAIPWSDEDSYSNSVKRFFMKYHASGYLFHQMVYKAGTIQKLMNDAEKMYMMFKDVSVEKSCAPSIIHCGTCVVEHSNSFKILSSEGTVKGKADFCDIDFPGSKKECATAFVFFKTRHAAVVASQVLQSSNPMLWVTDMAPEPHDVYWSNLWIPYGQLWIRKIATLMSAIAFMLVFLIPVTFVQGMTQLEQLQQTFPFLKGILKKKLVSGLFTGYLPSVILILALYTVPPVMMLFSAVEGTISRSGRKKSACCKILYFTIWNVFFVNVFTGSVIRQLRVFSSVKDIPAQLAIAVPAQAGFFLTYVLSSGWASLACEVMQLYPLLCNLIKKFILRIKSDSSNDALSFPYHTEIPRLLLFGFIGFTCSILVPLILPFLLVYFIMAFFVYRNQVLNVYVSKYESGGQYWPIVHNTTIFSLVLMQIIALGVFGLRKSPVASGFTIPLVIFTILFNEYCRQRFNPIFVNHVAEILIDMDQRDEQSGAMEEIHQMLQSAYCQFTVNPRDLFKCGCSNHQEDGVPVRVPENVKPGLIHPMLGRLPLFGIKDTISWLSLLFTFQGNHPAESASHK</sequence>
<evidence type="ECO:0000256" key="7">
    <source>
        <dbReference type="ARBA" id="ARBA00023065"/>
    </source>
</evidence>
<comment type="subcellular location">
    <subcellularLocation>
        <location evidence="1">Membrane</location>
        <topology evidence="1">Multi-pass membrane protein</topology>
    </subcellularLocation>
</comment>
<dbReference type="GO" id="GO:0005886">
    <property type="term" value="C:plasma membrane"/>
    <property type="evidence" value="ECO:0007669"/>
    <property type="project" value="TreeGrafter"/>
</dbReference>
<evidence type="ECO:0000256" key="9">
    <source>
        <dbReference type="ARBA" id="ARBA00023303"/>
    </source>
</evidence>
<feature type="transmembrane region" description="Helical" evidence="10">
    <location>
        <begin position="587"/>
        <end position="619"/>
    </location>
</feature>
<feature type="transmembrane region" description="Helical" evidence="10">
    <location>
        <begin position="667"/>
        <end position="686"/>
    </location>
</feature>
<dbReference type="AlphaFoldDB" id="A0A7J6FHB3"/>